<evidence type="ECO:0000256" key="3">
    <source>
        <dbReference type="SAM" id="SignalP"/>
    </source>
</evidence>
<feature type="domain" description="Solute-binding protein family 5" evidence="4">
    <location>
        <begin position="73"/>
        <end position="420"/>
    </location>
</feature>
<feature type="signal peptide" evidence="3">
    <location>
        <begin position="1"/>
        <end position="27"/>
    </location>
</feature>
<dbReference type="Gene3D" id="3.40.190.10">
    <property type="entry name" value="Periplasmic binding protein-like II"/>
    <property type="match status" value="1"/>
</dbReference>
<protein>
    <recommendedName>
        <fullName evidence="4">Solute-binding protein family 5 domain-containing protein</fullName>
    </recommendedName>
</protein>
<dbReference type="InterPro" id="IPR030678">
    <property type="entry name" value="Peptide/Ni-bd"/>
</dbReference>
<organism evidence="5 6">
    <name type="scientific">Ramlibacter agri</name>
    <dbReference type="NCBI Taxonomy" id="2728837"/>
    <lineage>
        <taxon>Bacteria</taxon>
        <taxon>Pseudomonadati</taxon>
        <taxon>Pseudomonadota</taxon>
        <taxon>Betaproteobacteria</taxon>
        <taxon>Burkholderiales</taxon>
        <taxon>Comamonadaceae</taxon>
        <taxon>Ramlibacter</taxon>
    </lineage>
</organism>
<dbReference type="GO" id="GO:0043190">
    <property type="term" value="C:ATP-binding cassette (ABC) transporter complex"/>
    <property type="evidence" value="ECO:0007669"/>
    <property type="project" value="InterPro"/>
</dbReference>
<accession>A0A848GWC7</accession>
<dbReference type="InterPro" id="IPR039424">
    <property type="entry name" value="SBP_5"/>
</dbReference>
<evidence type="ECO:0000256" key="2">
    <source>
        <dbReference type="ARBA" id="ARBA00022729"/>
    </source>
</evidence>
<gene>
    <name evidence="5" type="ORF">HHL11_02755</name>
</gene>
<dbReference type="InterPro" id="IPR000914">
    <property type="entry name" value="SBP_5_dom"/>
</dbReference>
<proteinExistence type="inferred from homology"/>
<evidence type="ECO:0000313" key="6">
    <source>
        <dbReference type="Proteomes" id="UP000541185"/>
    </source>
</evidence>
<dbReference type="GO" id="GO:0015833">
    <property type="term" value="P:peptide transport"/>
    <property type="evidence" value="ECO:0007669"/>
    <property type="project" value="TreeGrafter"/>
</dbReference>
<dbReference type="GO" id="GO:1904680">
    <property type="term" value="F:peptide transmembrane transporter activity"/>
    <property type="evidence" value="ECO:0007669"/>
    <property type="project" value="TreeGrafter"/>
</dbReference>
<dbReference type="GO" id="GO:0030288">
    <property type="term" value="C:outer membrane-bounded periplasmic space"/>
    <property type="evidence" value="ECO:0007669"/>
    <property type="project" value="UniProtKB-ARBA"/>
</dbReference>
<reference evidence="5 6" key="1">
    <citation type="submission" date="2020-04" db="EMBL/GenBank/DDBJ databases">
        <title>Ramlibacter sp. G-1-2-2 isolated from soil.</title>
        <authorList>
            <person name="Dahal R.H."/>
        </authorList>
    </citation>
    <scope>NUCLEOTIDE SEQUENCE [LARGE SCALE GENOMIC DNA]</scope>
    <source>
        <strain evidence="5 6">G-1-2-2</strain>
    </source>
</reference>
<evidence type="ECO:0000259" key="4">
    <source>
        <dbReference type="Pfam" id="PF00496"/>
    </source>
</evidence>
<dbReference type="InterPro" id="IPR006311">
    <property type="entry name" value="TAT_signal"/>
</dbReference>
<comment type="similarity">
    <text evidence="1">Belongs to the bacterial solute-binding protein 5 family.</text>
</comment>
<evidence type="ECO:0000256" key="1">
    <source>
        <dbReference type="ARBA" id="ARBA00005695"/>
    </source>
</evidence>
<dbReference type="Proteomes" id="UP000541185">
    <property type="component" value="Unassembled WGS sequence"/>
</dbReference>
<dbReference type="PROSITE" id="PS51318">
    <property type="entry name" value="TAT"/>
    <property type="match status" value="1"/>
</dbReference>
<name>A0A848GWC7_9BURK</name>
<keyword evidence="6" id="KW-1185">Reference proteome</keyword>
<comment type="caution">
    <text evidence="5">The sequence shown here is derived from an EMBL/GenBank/DDBJ whole genome shotgun (WGS) entry which is preliminary data.</text>
</comment>
<dbReference type="AlphaFoldDB" id="A0A848GWC7"/>
<dbReference type="EMBL" id="JABBFX010000001">
    <property type="protein sequence ID" value="NML42654.1"/>
    <property type="molecule type" value="Genomic_DNA"/>
</dbReference>
<keyword evidence="2 3" id="KW-0732">Signal</keyword>
<dbReference type="Gene3D" id="3.10.105.10">
    <property type="entry name" value="Dipeptide-binding Protein, Domain 3"/>
    <property type="match status" value="1"/>
</dbReference>
<feature type="chain" id="PRO_5032487297" description="Solute-binding protein family 5 domain-containing protein" evidence="3">
    <location>
        <begin position="28"/>
        <end position="511"/>
    </location>
</feature>
<dbReference type="RefSeq" id="WP_169416891.1">
    <property type="nucleotide sequence ID" value="NZ_JABBFX010000001.1"/>
</dbReference>
<evidence type="ECO:0000313" key="5">
    <source>
        <dbReference type="EMBL" id="NML42654.1"/>
    </source>
</evidence>
<dbReference type="PIRSF" id="PIRSF002741">
    <property type="entry name" value="MppA"/>
    <property type="match status" value="1"/>
</dbReference>
<dbReference type="PANTHER" id="PTHR30290">
    <property type="entry name" value="PERIPLASMIC BINDING COMPONENT OF ABC TRANSPORTER"/>
    <property type="match status" value="1"/>
</dbReference>
<dbReference type="Pfam" id="PF00496">
    <property type="entry name" value="SBP_bac_5"/>
    <property type="match status" value="1"/>
</dbReference>
<sequence length="511" mass="55173">MERHPLSRRAVLALATAAALVSVPAFAQDKVLTVGNPFAPLSMDPSLSGNGRAGTHLMPAYEPLVRVRADGSLEPALATAWEMSPDSRQATFTLRRDAKFSDGEPVNAEAVKRSVDYFRNKKGGPFAVNLATVTAIDTPAPDKIRFTLSEPNPAFLNLFEAYWLAGDIISPKALAHPDSLAKETFGAGPYKLDPNATVTGKTYTYVPNPFYYDKSRIKWDKIVLSVFEDQNAAIQAMKAGQVKFLVSDPVTGHANAGKLGPRIHVVSEPVQWTGMVVVDRDGAVNPALKDARVRQAINLALDRKLISKAILGEFAEPTVQLQGKGFMGYDAANEAKYPYDVAKAKALLAQAGYANGLNIKLSYVNNTLSRTMSQVAVGQLKKIGINAQLDELQGFGAMLAAAANKQLEVLFFNSNSGVPNLARFQTLAPNGSLNFYHSQDAELTKLMDEAAKLPLPKAEAAWKKVYAHTVDLAWFAPVAATSTVYFTSDDVKTPRIGQSVVIDLVNVVPAK</sequence>
<dbReference type="PANTHER" id="PTHR30290:SF38">
    <property type="entry name" value="D,D-DIPEPTIDE-BINDING PERIPLASMIC PROTEIN DDPA-RELATED"/>
    <property type="match status" value="1"/>
</dbReference>
<dbReference type="SUPFAM" id="SSF53850">
    <property type="entry name" value="Periplasmic binding protein-like II"/>
    <property type="match status" value="1"/>
</dbReference>